<feature type="transmembrane region" description="Helical" evidence="1">
    <location>
        <begin position="12"/>
        <end position="33"/>
    </location>
</feature>
<keyword evidence="1" id="KW-0472">Membrane</keyword>
<gene>
    <name evidence="2" type="ORF">JOF56_005759</name>
</gene>
<dbReference type="EMBL" id="JAGINW010000001">
    <property type="protein sequence ID" value="MBP2325374.1"/>
    <property type="molecule type" value="Genomic_DNA"/>
</dbReference>
<organism evidence="2 3">
    <name type="scientific">Kibdelosporangium banguiense</name>
    <dbReference type="NCBI Taxonomy" id="1365924"/>
    <lineage>
        <taxon>Bacteria</taxon>
        <taxon>Bacillati</taxon>
        <taxon>Actinomycetota</taxon>
        <taxon>Actinomycetes</taxon>
        <taxon>Pseudonocardiales</taxon>
        <taxon>Pseudonocardiaceae</taxon>
        <taxon>Kibdelosporangium</taxon>
    </lineage>
</organism>
<dbReference type="Proteomes" id="UP001519332">
    <property type="component" value="Unassembled WGS sequence"/>
</dbReference>
<feature type="transmembrane region" description="Helical" evidence="1">
    <location>
        <begin position="45"/>
        <end position="65"/>
    </location>
</feature>
<keyword evidence="3" id="KW-1185">Reference proteome</keyword>
<accession>A0ABS4TN07</accession>
<comment type="caution">
    <text evidence="2">The sequence shown here is derived from an EMBL/GenBank/DDBJ whole genome shotgun (WGS) entry which is preliminary data.</text>
</comment>
<evidence type="ECO:0000256" key="1">
    <source>
        <dbReference type="SAM" id="Phobius"/>
    </source>
</evidence>
<name>A0ABS4TN07_9PSEU</name>
<evidence type="ECO:0000313" key="2">
    <source>
        <dbReference type="EMBL" id="MBP2325374.1"/>
    </source>
</evidence>
<reference evidence="2 3" key="1">
    <citation type="submission" date="2021-03" db="EMBL/GenBank/DDBJ databases">
        <title>Sequencing the genomes of 1000 actinobacteria strains.</title>
        <authorList>
            <person name="Klenk H.-P."/>
        </authorList>
    </citation>
    <scope>NUCLEOTIDE SEQUENCE [LARGE SCALE GENOMIC DNA]</scope>
    <source>
        <strain evidence="2 3">DSM 46670</strain>
    </source>
</reference>
<keyword evidence="1" id="KW-1133">Transmembrane helix</keyword>
<proteinExistence type="predicted"/>
<sequence>MDADRPGIPPKAWLLPIGLLTLGTLLTGSYLVILLSDVSQETKTIGIIINPFGSVSLAIGGVIAWQVGKLHRLARSGVTARATVTSIDTTRKVVNGRRELRIGMSVTVGELPKYQVTVRDSPPSHLVSLLHPGASIPVVAVPDAPKLVLIDWKTAEREIGPDRPE</sequence>
<keyword evidence="1" id="KW-0812">Transmembrane</keyword>
<dbReference type="RefSeq" id="WP_209642581.1">
    <property type="nucleotide sequence ID" value="NZ_JAGINW010000001.1"/>
</dbReference>
<evidence type="ECO:0000313" key="3">
    <source>
        <dbReference type="Proteomes" id="UP001519332"/>
    </source>
</evidence>
<evidence type="ECO:0008006" key="4">
    <source>
        <dbReference type="Google" id="ProtNLM"/>
    </source>
</evidence>
<protein>
    <recommendedName>
        <fullName evidence="4">DUF3093 domain-containing protein</fullName>
    </recommendedName>
</protein>